<evidence type="ECO:0000313" key="2">
    <source>
        <dbReference type="WBParaSite" id="ACAC_0001303601-mRNA-1"/>
    </source>
</evidence>
<accession>A0A0K0DMT8</accession>
<dbReference type="AlphaFoldDB" id="A0A0K0DMT8"/>
<dbReference type="WBParaSite" id="ACAC_0001303601-mRNA-1">
    <property type="protein sequence ID" value="ACAC_0001303601-mRNA-1"/>
    <property type="gene ID" value="ACAC_0001303601"/>
</dbReference>
<reference evidence="1" key="1">
    <citation type="submission" date="2012-09" db="EMBL/GenBank/DDBJ databases">
        <authorList>
            <person name="Martin A.A."/>
        </authorList>
    </citation>
    <scope>NUCLEOTIDE SEQUENCE</scope>
</reference>
<dbReference type="STRING" id="6313.A0A0K0DMT8"/>
<sequence length="101" mass="12114">MYLINKNLYQELEKQKLLKIFCCMVALGEYKFRIANKTLRESRFYVRRPQHDLILCGVKILRRKNDHTTDEDIQQTPILTRTNNEALEYYDNNDAPITVMM</sequence>
<protein>
    <submittedName>
        <fullName evidence="2">Uncharacterized protein</fullName>
    </submittedName>
</protein>
<evidence type="ECO:0000313" key="1">
    <source>
        <dbReference type="Proteomes" id="UP000035642"/>
    </source>
</evidence>
<keyword evidence="1" id="KW-1185">Reference proteome</keyword>
<dbReference type="Proteomes" id="UP000035642">
    <property type="component" value="Unassembled WGS sequence"/>
</dbReference>
<reference evidence="2" key="2">
    <citation type="submission" date="2017-02" db="UniProtKB">
        <authorList>
            <consortium name="WormBaseParasite"/>
        </authorList>
    </citation>
    <scope>IDENTIFICATION</scope>
</reference>
<name>A0A0K0DMT8_ANGCA</name>
<organism evidence="1 2">
    <name type="scientific">Angiostrongylus cantonensis</name>
    <name type="common">Rat lungworm</name>
    <dbReference type="NCBI Taxonomy" id="6313"/>
    <lineage>
        <taxon>Eukaryota</taxon>
        <taxon>Metazoa</taxon>
        <taxon>Ecdysozoa</taxon>
        <taxon>Nematoda</taxon>
        <taxon>Chromadorea</taxon>
        <taxon>Rhabditida</taxon>
        <taxon>Rhabditina</taxon>
        <taxon>Rhabditomorpha</taxon>
        <taxon>Strongyloidea</taxon>
        <taxon>Metastrongylidae</taxon>
        <taxon>Angiostrongylus</taxon>
    </lineage>
</organism>
<proteinExistence type="predicted"/>